<protein>
    <recommendedName>
        <fullName evidence="4">Putative lipoate-protein ligase A</fullName>
    </recommendedName>
</protein>
<evidence type="ECO:0000256" key="2">
    <source>
        <dbReference type="ARBA" id="ARBA00005085"/>
    </source>
</evidence>
<dbReference type="InterPro" id="IPR004143">
    <property type="entry name" value="BPL_LPL_catalytic"/>
</dbReference>
<comment type="pathway">
    <text evidence="2">Protein modification; protein lipoylation via exogenous pathway; protein N(6)-(lipoyl)lysine from lipoate: step 2/2.</text>
</comment>
<dbReference type="GO" id="GO:0009249">
    <property type="term" value="P:protein lipoylation"/>
    <property type="evidence" value="ECO:0007669"/>
    <property type="project" value="InterPro"/>
</dbReference>
<proteinExistence type="inferred from homology"/>
<dbReference type="AlphaFoldDB" id="A0AA38X670"/>
<gene>
    <name evidence="7" type="ORF">H2200_007614</name>
</gene>
<dbReference type="Gene3D" id="3.30.930.10">
    <property type="entry name" value="Bira Bifunctional Protein, Domain 2"/>
    <property type="match status" value="1"/>
</dbReference>
<evidence type="ECO:0000256" key="4">
    <source>
        <dbReference type="ARBA" id="ARBA00015925"/>
    </source>
</evidence>
<dbReference type="Proteomes" id="UP001172673">
    <property type="component" value="Unassembled WGS sequence"/>
</dbReference>
<evidence type="ECO:0000256" key="1">
    <source>
        <dbReference type="ARBA" id="ARBA00003253"/>
    </source>
</evidence>
<dbReference type="SUPFAM" id="SSF55681">
    <property type="entry name" value="Class II aaRS and biotin synthetases"/>
    <property type="match status" value="1"/>
</dbReference>
<evidence type="ECO:0000256" key="3">
    <source>
        <dbReference type="ARBA" id="ARBA00008242"/>
    </source>
</evidence>
<organism evidence="7 8">
    <name type="scientific">Cladophialophora chaetospira</name>
    <dbReference type="NCBI Taxonomy" id="386627"/>
    <lineage>
        <taxon>Eukaryota</taxon>
        <taxon>Fungi</taxon>
        <taxon>Dikarya</taxon>
        <taxon>Ascomycota</taxon>
        <taxon>Pezizomycotina</taxon>
        <taxon>Eurotiomycetes</taxon>
        <taxon>Chaetothyriomycetidae</taxon>
        <taxon>Chaetothyriales</taxon>
        <taxon>Herpotrichiellaceae</taxon>
        <taxon>Cladophialophora</taxon>
    </lineage>
</organism>
<comment type="function">
    <text evidence="1">Catalyzes both the ATP-dependent activation of exogenously supplied lipoate to lipoyl-AMP and the transfer of the activated lipoyl onto the lipoyl domains of lipoate-dependent enzymes.</text>
</comment>
<sequence length="514" mass="57827">MKPAPAHTPAQPVPSSAWTLDKLSQLSDEKGPFVFHLSSDDPYLNLSIEHFMLRKFHPESHILLFYTNRPCVVIGRNQNPWLEVDLNRLQRGLEPEEEALEAWKSPVGKSPLALGTPNQDGQPKVVPVDLVRRRSGGGTVFHDSGNLNFSVIVPNTKDFTRAKHGEMVVQGLQSLQSSAAREWRSSPTQSYELPQIRVNERNDIVMKRPNESEWLKLSGSAYKLIRERALHHGTLLYSSPYIHMISDLLRSPGRDFITAKGVESVRSKVGNLAWTTSLQLRNTIRRDITNSIVRRFWSMYGAGKTREEGVNEITLTSPGSFKEMEQQNQWIASGFQELKSPAWIFSSTPKFDFNSGMLENHEVHFYADKGKINYIQLKSPVPGSEDNPGGVIWNRRKKNFGDPSSYTGSGDSEDTVRLTDHKDWRQLLALGAGAEARFRRRTLEVGMRATNYDERMKGMKVNVPDVLVERLEAIFPAYKAMDAGGRLAAAREERMTGQRASSSPSDILLPGSDL</sequence>
<keyword evidence="8" id="KW-1185">Reference proteome</keyword>
<evidence type="ECO:0000313" key="7">
    <source>
        <dbReference type="EMBL" id="KAJ9607536.1"/>
    </source>
</evidence>
<dbReference type="PANTHER" id="PTHR12561:SF3">
    <property type="entry name" value="LIPOYLTRANSFERASE 1, MITOCHONDRIAL"/>
    <property type="match status" value="1"/>
</dbReference>
<dbReference type="GO" id="GO:0017118">
    <property type="term" value="F:lipoyltransferase activity"/>
    <property type="evidence" value="ECO:0007669"/>
    <property type="project" value="TreeGrafter"/>
</dbReference>
<reference evidence="7" key="1">
    <citation type="submission" date="2022-10" db="EMBL/GenBank/DDBJ databases">
        <title>Culturing micro-colonial fungi from biological soil crusts in the Mojave desert and describing Neophaeococcomyces mojavensis, and introducing the new genera and species Taxawa tesnikishii.</title>
        <authorList>
            <person name="Kurbessoian T."/>
            <person name="Stajich J.E."/>
        </authorList>
    </citation>
    <scope>NUCLEOTIDE SEQUENCE</scope>
    <source>
        <strain evidence="7">TK_41</strain>
    </source>
</reference>
<comment type="caution">
    <text evidence="7">The sequence shown here is derived from an EMBL/GenBank/DDBJ whole genome shotgun (WGS) entry which is preliminary data.</text>
</comment>
<evidence type="ECO:0000259" key="6">
    <source>
        <dbReference type="PROSITE" id="PS51733"/>
    </source>
</evidence>
<dbReference type="EMBL" id="JAPDRK010000011">
    <property type="protein sequence ID" value="KAJ9607536.1"/>
    <property type="molecule type" value="Genomic_DNA"/>
</dbReference>
<feature type="domain" description="BPL/LPL catalytic" evidence="6">
    <location>
        <begin position="57"/>
        <end position="280"/>
    </location>
</feature>
<dbReference type="GO" id="GO:0005739">
    <property type="term" value="C:mitochondrion"/>
    <property type="evidence" value="ECO:0007669"/>
    <property type="project" value="TreeGrafter"/>
</dbReference>
<comment type="similarity">
    <text evidence="3">Belongs to the LplA family.</text>
</comment>
<dbReference type="Pfam" id="PF21948">
    <property type="entry name" value="LplA-B_cat"/>
    <property type="match status" value="2"/>
</dbReference>
<dbReference type="PROSITE" id="PS51733">
    <property type="entry name" value="BPL_LPL_CATALYTIC"/>
    <property type="match status" value="1"/>
</dbReference>
<evidence type="ECO:0000313" key="8">
    <source>
        <dbReference type="Proteomes" id="UP001172673"/>
    </source>
</evidence>
<dbReference type="CDD" id="cd16443">
    <property type="entry name" value="LplA"/>
    <property type="match status" value="1"/>
</dbReference>
<dbReference type="InterPro" id="IPR004562">
    <property type="entry name" value="LipoylTrfase_LipoateP_Ligase"/>
</dbReference>
<dbReference type="PANTHER" id="PTHR12561">
    <property type="entry name" value="LIPOATE-PROTEIN LIGASE"/>
    <property type="match status" value="1"/>
</dbReference>
<evidence type="ECO:0000256" key="5">
    <source>
        <dbReference type="SAM" id="MobiDB-lite"/>
    </source>
</evidence>
<feature type="region of interest" description="Disordered" evidence="5">
    <location>
        <begin position="491"/>
        <end position="514"/>
    </location>
</feature>
<accession>A0AA38X670</accession>
<name>A0AA38X670_9EURO</name>
<dbReference type="InterPro" id="IPR045864">
    <property type="entry name" value="aa-tRNA-synth_II/BPL/LPL"/>
</dbReference>